<name>A0AA96RCV4_9BACL</name>
<protein>
    <submittedName>
        <fullName evidence="1">Uncharacterized protein</fullName>
    </submittedName>
</protein>
<accession>A0AA96RCV4</accession>
<keyword evidence="2" id="KW-1185">Reference proteome</keyword>
<organism evidence="1 2">
    <name type="scientific">Paenibacillus aurantius</name>
    <dbReference type="NCBI Taxonomy" id="2918900"/>
    <lineage>
        <taxon>Bacteria</taxon>
        <taxon>Bacillati</taxon>
        <taxon>Bacillota</taxon>
        <taxon>Bacilli</taxon>
        <taxon>Bacillales</taxon>
        <taxon>Paenibacillaceae</taxon>
        <taxon>Paenibacillus</taxon>
    </lineage>
</organism>
<evidence type="ECO:0000313" key="2">
    <source>
        <dbReference type="Proteomes" id="UP001305702"/>
    </source>
</evidence>
<dbReference type="AlphaFoldDB" id="A0AA96RCV4"/>
<dbReference type="RefSeq" id="WP_315602885.1">
    <property type="nucleotide sequence ID" value="NZ_CP130318.1"/>
</dbReference>
<reference evidence="1 2" key="1">
    <citation type="submission" date="2022-02" db="EMBL/GenBank/DDBJ databases">
        <title>Paenibacillus sp. MBLB1776 Whole Genome Shotgun Sequencing.</title>
        <authorList>
            <person name="Hwang C.Y."/>
            <person name="Cho E.-S."/>
            <person name="Seo M.-J."/>
        </authorList>
    </citation>
    <scope>NUCLEOTIDE SEQUENCE [LARGE SCALE GENOMIC DNA]</scope>
    <source>
        <strain evidence="1 2">MBLB1776</strain>
    </source>
</reference>
<dbReference type="EMBL" id="CP130318">
    <property type="protein sequence ID" value="WNQ09117.1"/>
    <property type="molecule type" value="Genomic_DNA"/>
</dbReference>
<dbReference type="KEGG" id="paun:MJA45_15835"/>
<proteinExistence type="predicted"/>
<gene>
    <name evidence="1" type="ORF">MJA45_15835</name>
</gene>
<dbReference type="Proteomes" id="UP001305702">
    <property type="component" value="Chromosome"/>
</dbReference>
<evidence type="ECO:0000313" key="1">
    <source>
        <dbReference type="EMBL" id="WNQ09117.1"/>
    </source>
</evidence>
<sequence>MFDPTIYENLKVVAEGAVYDLDLKGELLILGRSDRVELASMSRAFAIRFRLPDKPEASAEFRLEADTYDLSAEILEKREAVPGCRLELFFQLTVNEVESQCLAIQSAMREIWGTECRIRQQVTFDFDHQDKGYRVEASVDFGRKFGEEVIGDLQSLLEHMAVTLRRLAELTG</sequence>